<comment type="caution">
    <text evidence="1">The sequence shown here is derived from an EMBL/GenBank/DDBJ whole genome shotgun (WGS) entry which is preliminary data.</text>
</comment>
<name>A0ABD1JJ72_9TELE</name>
<keyword evidence="2" id="KW-1185">Reference proteome</keyword>
<dbReference type="AlphaFoldDB" id="A0ABD1JJ72"/>
<dbReference type="PANTHER" id="PTHR47331">
    <property type="entry name" value="PHD-TYPE DOMAIN-CONTAINING PROTEIN"/>
    <property type="match status" value="1"/>
</dbReference>
<gene>
    <name evidence="1" type="ORF">ACEWY4_017489</name>
</gene>
<organism evidence="1 2">
    <name type="scientific">Coilia grayii</name>
    <name type="common">Gray's grenadier anchovy</name>
    <dbReference type="NCBI Taxonomy" id="363190"/>
    <lineage>
        <taxon>Eukaryota</taxon>
        <taxon>Metazoa</taxon>
        <taxon>Chordata</taxon>
        <taxon>Craniata</taxon>
        <taxon>Vertebrata</taxon>
        <taxon>Euteleostomi</taxon>
        <taxon>Actinopterygii</taxon>
        <taxon>Neopterygii</taxon>
        <taxon>Teleostei</taxon>
        <taxon>Clupei</taxon>
        <taxon>Clupeiformes</taxon>
        <taxon>Clupeoidei</taxon>
        <taxon>Engraulidae</taxon>
        <taxon>Coilinae</taxon>
        <taxon>Coilia</taxon>
    </lineage>
</organism>
<sequence length="513" mass="56916">MGDLVLWDGPLGKTIGGTHPDLFEKVDLAVYRSETHIARSMRAASSVYKEAIVSQEHTITWSAATTKEILEWFRWDSIGAACSPQCSGYEEVHLHRFLWRDNPEDVIEEFAVVRVNIADKPAGCIAQVAMKETANLPQFAHIVEERRALTEDSYVDDILTSHNNLRTLERITKGVEEILKAGGFFLKPWVLSCQSGRSEATEVPSEDTATAQPTMLVLPNQMHDGENKVLGVSYEPETDQLRLLTSINFSKKRGKMRTGLNLRMEDVRGETPNPLTRHILLSQIASLYDPIGLASLYDPIGLASLYDPIGLASLYDPIGLASLYDPIGLASLYDPIGLVSPDKQKGVMLVREAFQESGRDSKSQDTWDAPLSPRLREAATTLFEEYVRLGQVRFERSLTPTGATGPPIGVTFSDGSESSYGAVLYLRWETQGGVRVKLVESKAKLTPLDQKGDVIKAELCGAVFATRLKRYFEKHCHTKRSHTGFTLWTAKQSLQPSKRTAMDIRSFSGLVGL</sequence>
<dbReference type="EMBL" id="JBHFQA010000015">
    <property type="protein sequence ID" value="KAL2086430.1"/>
    <property type="molecule type" value="Genomic_DNA"/>
</dbReference>
<evidence type="ECO:0000313" key="1">
    <source>
        <dbReference type="EMBL" id="KAL2086430.1"/>
    </source>
</evidence>
<evidence type="ECO:0000313" key="2">
    <source>
        <dbReference type="Proteomes" id="UP001591681"/>
    </source>
</evidence>
<accession>A0ABD1JJ72</accession>
<protein>
    <submittedName>
        <fullName evidence="1">Uncharacterized protein</fullName>
    </submittedName>
</protein>
<reference evidence="1 2" key="1">
    <citation type="submission" date="2024-09" db="EMBL/GenBank/DDBJ databases">
        <title>A chromosome-level genome assembly of Gray's grenadier anchovy, Coilia grayii.</title>
        <authorList>
            <person name="Fu Z."/>
        </authorList>
    </citation>
    <scope>NUCLEOTIDE SEQUENCE [LARGE SCALE GENOMIC DNA]</scope>
    <source>
        <strain evidence="1">G4</strain>
        <tissue evidence="1">Muscle</tissue>
    </source>
</reference>
<proteinExistence type="predicted"/>
<dbReference type="Proteomes" id="UP001591681">
    <property type="component" value="Unassembled WGS sequence"/>
</dbReference>
<dbReference type="Pfam" id="PF05380">
    <property type="entry name" value="Peptidase_A17"/>
    <property type="match status" value="1"/>
</dbReference>
<dbReference type="InterPro" id="IPR008042">
    <property type="entry name" value="Retrotrans_Pao"/>
</dbReference>